<organism evidence="1 2">
    <name type="scientific">Exophiala aquamarina CBS 119918</name>
    <dbReference type="NCBI Taxonomy" id="1182545"/>
    <lineage>
        <taxon>Eukaryota</taxon>
        <taxon>Fungi</taxon>
        <taxon>Dikarya</taxon>
        <taxon>Ascomycota</taxon>
        <taxon>Pezizomycotina</taxon>
        <taxon>Eurotiomycetes</taxon>
        <taxon>Chaetothyriomycetidae</taxon>
        <taxon>Chaetothyriales</taxon>
        <taxon>Herpotrichiellaceae</taxon>
        <taxon>Exophiala</taxon>
    </lineage>
</organism>
<gene>
    <name evidence="1" type="ORF">A1O9_06360</name>
</gene>
<dbReference type="VEuPathDB" id="FungiDB:A1O9_06360"/>
<dbReference type="HOGENOM" id="CLU_102618_0_0_1"/>
<sequence length="145" mass="16793">MIWKLIDPTDRAALALTCKSHAATYEELKDKKVKQAGTVRPRLPRPLQISKPARLKVLVRLRDWMPRKYRLCYSCGIYLDIKKTNRMGGQWGGDKRLVEKGLATKTAIEKGPRCPLCVRREHIAMAQHKQEWKKYVALGRQLNLK</sequence>
<dbReference type="EMBL" id="AMGV01000004">
    <property type="protein sequence ID" value="KEF58434.1"/>
    <property type="molecule type" value="Genomic_DNA"/>
</dbReference>
<dbReference type="AlphaFoldDB" id="A0A072PEB2"/>
<name>A0A072PEB2_9EURO</name>
<dbReference type="Proteomes" id="UP000027920">
    <property type="component" value="Unassembled WGS sequence"/>
</dbReference>
<evidence type="ECO:0000313" key="2">
    <source>
        <dbReference type="Proteomes" id="UP000027920"/>
    </source>
</evidence>
<proteinExistence type="predicted"/>
<evidence type="ECO:0000313" key="1">
    <source>
        <dbReference type="EMBL" id="KEF58434.1"/>
    </source>
</evidence>
<dbReference type="GeneID" id="25281277"/>
<dbReference type="OrthoDB" id="4112164at2759"/>
<comment type="caution">
    <text evidence="1">The sequence shown here is derived from an EMBL/GenBank/DDBJ whole genome shotgun (WGS) entry which is preliminary data.</text>
</comment>
<protein>
    <submittedName>
        <fullName evidence="1">Uncharacterized protein</fullName>
    </submittedName>
</protein>
<dbReference type="RefSeq" id="XP_013261024.1">
    <property type="nucleotide sequence ID" value="XM_013405570.1"/>
</dbReference>
<reference evidence="1 2" key="1">
    <citation type="submission" date="2013-03" db="EMBL/GenBank/DDBJ databases">
        <title>The Genome Sequence of Exophiala aquamarina CBS 119918.</title>
        <authorList>
            <consortium name="The Broad Institute Genomics Platform"/>
            <person name="Cuomo C."/>
            <person name="de Hoog S."/>
            <person name="Gorbushina A."/>
            <person name="Walker B."/>
            <person name="Young S.K."/>
            <person name="Zeng Q."/>
            <person name="Gargeya S."/>
            <person name="Fitzgerald M."/>
            <person name="Haas B."/>
            <person name="Abouelleil A."/>
            <person name="Allen A.W."/>
            <person name="Alvarado L."/>
            <person name="Arachchi H.M."/>
            <person name="Berlin A.M."/>
            <person name="Chapman S.B."/>
            <person name="Gainer-Dewar J."/>
            <person name="Goldberg J."/>
            <person name="Griggs A."/>
            <person name="Gujja S."/>
            <person name="Hansen M."/>
            <person name="Howarth C."/>
            <person name="Imamovic A."/>
            <person name="Ireland A."/>
            <person name="Larimer J."/>
            <person name="McCowan C."/>
            <person name="Murphy C."/>
            <person name="Pearson M."/>
            <person name="Poon T.W."/>
            <person name="Priest M."/>
            <person name="Roberts A."/>
            <person name="Saif S."/>
            <person name="Shea T."/>
            <person name="Sisk P."/>
            <person name="Sykes S."/>
            <person name="Wortman J."/>
            <person name="Nusbaum C."/>
            <person name="Birren B."/>
        </authorList>
    </citation>
    <scope>NUCLEOTIDE SEQUENCE [LARGE SCALE GENOMIC DNA]</scope>
    <source>
        <strain evidence="1 2">CBS 119918</strain>
    </source>
</reference>
<keyword evidence="2" id="KW-1185">Reference proteome</keyword>
<accession>A0A072PEB2</accession>